<name>A0A1I7B6P5_9BURK</name>
<dbReference type="OrthoDB" id="9115412at2"/>
<dbReference type="AlphaFoldDB" id="A0A1I7B6P5"/>
<dbReference type="Proteomes" id="UP000198844">
    <property type="component" value="Unassembled WGS sequence"/>
</dbReference>
<sequence>MSTRVSYTHPIGHEPLATALVDELAAARRARPTQHVRPAATSRPNCHDAVDAWIAAHAGTQAVRGWLALELDGSVRFAAHSLVRNADDMLIDPTFTAGEPALLFVPHPPAIGGFFSLLCRPGAPYELVVFTRDDDMLPN</sequence>
<reference evidence="1 2" key="1">
    <citation type="submission" date="2016-10" db="EMBL/GenBank/DDBJ databases">
        <authorList>
            <person name="de Groot N.N."/>
        </authorList>
    </citation>
    <scope>NUCLEOTIDE SEQUENCE [LARGE SCALE GENOMIC DNA]</scope>
    <source>
        <strain evidence="1 2">LMG 27731</strain>
    </source>
</reference>
<organism evidence="1 2">
    <name type="scientific">Paraburkholderia aspalathi</name>
    <dbReference type="NCBI Taxonomy" id="1324617"/>
    <lineage>
        <taxon>Bacteria</taxon>
        <taxon>Pseudomonadati</taxon>
        <taxon>Pseudomonadota</taxon>
        <taxon>Betaproteobacteria</taxon>
        <taxon>Burkholderiales</taxon>
        <taxon>Burkholderiaceae</taxon>
        <taxon>Paraburkholderia</taxon>
    </lineage>
</organism>
<evidence type="ECO:0000313" key="1">
    <source>
        <dbReference type="EMBL" id="SFT82812.1"/>
    </source>
</evidence>
<protein>
    <submittedName>
        <fullName evidence="1">Uncharacterized protein</fullName>
    </submittedName>
</protein>
<gene>
    <name evidence="1" type="ORF">SAMN05192563_1004223</name>
</gene>
<evidence type="ECO:0000313" key="2">
    <source>
        <dbReference type="Proteomes" id="UP000198844"/>
    </source>
</evidence>
<proteinExistence type="predicted"/>
<dbReference type="RefSeq" id="WP_093633839.1">
    <property type="nucleotide sequence ID" value="NZ_FPBH01000004.1"/>
</dbReference>
<accession>A0A1I7B6P5</accession>
<dbReference type="EMBL" id="FPBH01000004">
    <property type="protein sequence ID" value="SFT82812.1"/>
    <property type="molecule type" value="Genomic_DNA"/>
</dbReference>